<protein>
    <recommendedName>
        <fullName evidence="4">GDP-mannose 4,6-dehydratase</fullName>
        <ecNumber evidence="4">4.2.1.47</ecNumber>
    </recommendedName>
</protein>
<dbReference type="CDD" id="cd05260">
    <property type="entry name" value="GDP_MD_SDR_e"/>
    <property type="match status" value="1"/>
</dbReference>
<dbReference type="PANTHER" id="PTHR43715">
    <property type="entry name" value="GDP-MANNOSE 4,6-DEHYDRATASE"/>
    <property type="match status" value="1"/>
</dbReference>
<dbReference type="EC" id="4.2.1.47" evidence="4"/>
<dbReference type="SUPFAM" id="SSF51735">
    <property type="entry name" value="NAD(P)-binding Rossmann-fold domains"/>
    <property type="match status" value="1"/>
</dbReference>
<dbReference type="AlphaFoldDB" id="A0A7Y6A0S5"/>
<evidence type="ECO:0000256" key="1">
    <source>
        <dbReference type="ARBA" id="ARBA00000188"/>
    </source>
</evidence>
<dbReference type="InterPro" id="IPR036291">
    <property type="entry name" value="NAD(P)-bd_dom_sf"/>
</dbReference>
<gene>
    <name evidence="8" type="ORF">HP550_05995</name>
</gene>
<dbReference type="RefSeq" id="WP_175346683.1">
    <property type="nucleotide sequence ID" value="NZ_JABMCI010000055.1"/>
</dbReference>
<dbReference type="Pfam" id="PF16363">
    <property type="entry name" value="GDP_Man_Dehyd"/>
    <property type="match status" value="1"/>
</dbReference>
<evidence type="ECO:0000313" key="9">
    <source>
        <dbReference type="Proteomes" id="UP000565724"/>
    </source>
</evidence>
<proteinExistence type="inferred from homology"/>
<name>A0A7Y6A0S5_9CELL</name>
<accession>A0A7Y6A0S5</accession>
<feature type="domain" description="NAD(P)-binding" evidence="7">
    <location>
        <begin position="10"/>
        <end position="317"/>
    </location>
</feature>
<comment type="function">
    <text evidence="6">Catalyzes the conversion of GDP-D-mannose to GDP-4-dehydro-6-deoxy-D-mannose.</text>
</comment>
<dbReference type="GO" id="GO:0008446">
    <property type="term" value="F:GDP-mannose 4,6-dehydratase activity"/>
    <property type="evidence" value="ECO:0007669"/>
    <property type="project" value="UniProtKB-EC"/>
</dbReference>
<evidence type="ECO:0000256" key="2">
    <source>
        <dbReference type="ARBA" id="ARBA00001937"/>
    </source>
</evidence>
<dbReference type="InterPro" id="IPR006368">
    <property type="entry name" value="GDP_Man_deHydtase"/>
</dbReference>
<evidence type="ECO:0000256" key="4">
    <source>
        <dbReference type="ARBA" id="ARBA00011989"/>
    </source>
</evidence>
<dbReference type="Gene3D" id="3.90.25.10">
    <property type="entry name" value="UDP-galactose 4-epimerase, domain 1"/>
    <property type="match status" value="1"/>
</dbReference>
<evidence type="ECO:0000259" key="7">
    <source>
        <dbReference type="Pfam" id="PF16363"/>
    </source>
</evidence>
<dbReference type="GO" id="GO:0042351">
    <property type="term" value="P:'de novo' GDP-L-fucose biosynthetic process"/>
    <property type="evidence" value="ECO:0007669"/>
    <property type="project" value="TreeGrafter"/>
</dbReference>
<dbReference type="InterPro" id="IPR016040">
    <property type="entry name" value="NAD(P)-bd_dom"/>
</dbReference>
<dbReference type="FunFam" id="3.40.50.720:FF:000924">
    <property type="entry name" value="GDP-mannose 4,6 dehydratase"/>
    <property type="match status" value="1"/>
</dbReference>
<dbReference type="Gene3D" id="3.40.50.720">
    <property type="entry name" value="NAD(P)-binding Rossmann-like Domain"/>
    <property type="match status" value="1"/>
</dbReference>
<sequence>MAGDGVTRAFVTGISGQDGTILAGVLAAEGVEVHGLVRSAEEADSHRQHLPAGVVLHEGELTDRARIAELVDAVSPDEIYNLAGISSVAYSWEHPALTGEVSGLAPVGVFEAAARLQERTGRTVRVLQASSAEIFGRPERSPQDEGTPIRPISPYGAAKAYAHQMAGIFRDRGLHVATCILYNHESPLRPTTFVTRKITAAAARIALEGGGVLTLGSTDVRRDWGWAPDYVDAMTRALRHPTADDFVVATGRTHSVAEFVEAAMVHAGVTDWESHVETDQAFVRPADAAEQSGDATKARELLGWVPTVSFEELVGRMVDHDVALLRDAR</sequence>
<comment type="catalytic activity">
    <reaction evidence="1">
        <text>GDP-alpha-D-mannose = GDP-4-dehydro-alpha-D-rhamnose + H2O</text>
        <dbReference type="Rhea" id="RHEA:23820"/>
        <dbReference type="ChEBI" id="CHEBI:15377"/>
        <dbReference type="ChEBI" id="CHEBI:57527"/>
        <dbReference type="ChEBI" id="CHEBI:57964"/>
        <dbReference type="EC" id="4.2.1.47"/>
    </reaction>
</comment>
<dbReference type="PANTHER" id="PTHR43715:SF1">
    <property type="entry name" value="GDP-MANNOSE 4,6 DEHYDRATASE"/>
    <property type="match status" value="1"/>
</dbReference>
<dbReference type="Proteomes" id="UP000565724">
    <property type="component" value="Unassembled WGS sequence"/>
</dbReference>
<reference evidence="8 9" key="1">
    <citation type="submission" date="2020-05" db="EMBL/GenBank/DDBJ databases">
        <title>Genome Sequencing of Type Strains.</title>
        <authorList>
            <person name="Lemaire J.F."/>
            <person name="Inderbitzin P."/>
            <person name="Gregorio O.A."/>
            <person name="Collins S.B."/>
            <person name="Wespe N."/>
            <person name="Knight-Connoni V."/>
        </authorList>
    </citation>
    <scope>NUCLEOTIDE SEQUENCE [LARGE SCALE GENOMIC DNA]</scope>
    <source>
        <strain evidence="8 9">ATCC 25174</strain>
    </source>
</reference>
<evidence type="ECO:0000256" key="5">
    <source>
        <dbReference type="ARBA" id="ARBA00023239"/>
    </source>
</evidence>
<comment type="cofactor">
    <cofactor evidence="2">
        <name>NADP(+)</name>
        <dbReference type="ChEBI" id="CHEBI:58349"/>
    </cofactor>
</comment>
<evidence type="ECO:0000313" key="8">
    <source>
        <dbReference type="EMBL" id="NUU16800.1"/>
    </source>
</evidence>
<keyword evidence="5" id="KW-0456">Lyase</keyword>
<dbReference type="EMBL" id="JABMCI010000055">
    <property type="protein sequence ID" value="NUU16800.1"/>
    <property type="molecule type" value="Genomic_DNA"/>
</dbReference>
<keyword evidence="9" id="KW-1185">Reference proteome</keyword>
<evidence type="ECO:0000256" key="6">
    <source>
        <dbReference type="ARBA" id="ARBA00059383"/>
    </source>
</evidence>
<organism evidence="8 9">
    <name type="scientific">Cellulomonas humilata</name>
    <dbReference type="NCBI Taxonomy" id="144055"/>
    <lineage>
        <taxon>Bacteria</taxon>
        <taxon>Bacillati</taxon>
        <taxon>Actinomycetota</taxon>
        <taxon>Actinomycetes</taxon>
        <taxon>Micrococcales</taxon>
        <taxon>Cellulomonadaceae</taxon>
        <taxon>Cellulomonas</taxon>
    </lineage>
</organism>
<comment type="caution">
    <text evidence="8">The sequence shown here is derived from an EMBL/GenBank/DDBJ whole genome shotgun (WGS) entry which is preliminary data.</text>
</comment>
<evidence type="ECO:0000256" key="3">
    <source>
        <dbReference type="ARBA" id="ARBA00009263"/>
    </source>
</evidence>
<comment type="similarity">
    <text evidence="3">Belongs to the NAD(P)-dependent epimerase/dehydratase family. GDP-mannose 4,6-dehydratase subfamily.</text>
</comment>